<feature type="chain" id="PRO_5002816551" description="Single domain-containing protein" evidence="3">
    <location>
        <begin position="19"/>
        <end position="111"/>
    </location>
</feature>
<dbReference type="PANTHER" id="PTHR39957">
    <property type="entry name" value="AT09846P1-RELATED"/>
    <property type="match status" value="1"/>
</dbReference>
<dbReference type="PANTHER" id="PTHR39957:SF1">
    <property type="entry name" value="AT09846P1-RELATED"/>
    <property type="match status" value="1"/>
</dbReference>
<evidence type="ECO:0000313" key="5">
    <source>
        <dbReference type="EMBL" id="EDW64913.1"/>
    </source>
</evidence>
<dbReference type="HOGENOM" id="CLU_170581_0_0_1"/>
<proteinExistence type="predicted"/>
<evidence type="ECO:0000313" key="6">
    <source>
        <dbReference type="Proteomes" id="UP000008792"/>
    </source>
</evidence>
<feature type="domain" description="Single" evidence="4">
    <location>
        <begin position="38"/>
        <end position="104"/>
    </location>
</feature>
<keyword evidence="3" id="KW-0732">Signal</keyword>
<accession>B4LT71</accession>
<dbReference type="GO" id="GO:0005576">
    <property type="term" value="C:extracellular region"/>
    <property type="evidence" value="ECO:0007669"/>
    <property type="project" value="UniProtKB-SubCell"/>
</dbReference>
<keyword evidence="2" id="KW-0964">Secreted</keyword>
<dbReference type="Pfam" id="PF15430">
    <property type="entry name" value="SVWC"/>
    <property type="match status" value="1"/>
</dbReference>
<organism evidence="5 6">
    <name type="scientific">Drosophila virilis</name>
    <name type="common">Fruit fly</name>
    <dbReference type="NCBI Taxonomy" id="7244"/>
    <lineage>
        <taxon>Eukaryota</taxon>
        <taxon>Metazoa</taxon>
        <taxon>Ecdysozoa</taxon>
        <taxon>Arthropoda</taxon>
        <taxon>Hexapoda</taxon>
        <taxon>Insecta</taxon>
        <taxon>Pterygota</taxon>
        <taxon>Neoptera</taxon>
        <taxon>Endopterygota</taxon>
        <taxon>Diptera</taxon>
        <taxon>Brachycera</taxon>
        <taxon>Muscomorpha</taxon>
        <taxon>Ephydroidea</taxon>
        <taxon>Drosophilidae</taxon>
        <taxon>Drosophila</taxon>
    </lineage>
</organism>
<dbReference type="OrthoDB" id="7901229at2759"/>
<dbReference type="SMART" id="SM01318">
    <property type="entry name" value="SVWC"/>
    <property type="match status" value="1"/>
</dbReference>
<dbReference type="InParanoid" id="B4LT71"/>
<feature type="signal peptide" evidence="3">
    <location>
        <begin position="1"/>
        <end position="18"/>
    </location>
</feature>
<keyword evidence="6" id="KW-1185">Reference proteome</keyword>
<evidence type="ECO:0000256" key="3">
    <source>
        <dbReference type="SAM" id="SignalP"/>
    </source>
</evidence>
<comment type="subcellular location">
    <subcellularLocation>
        <location evidence="1">Secreted</location>
    </subcellularLocation>
</comment>
<protein>
    <recommendedName>
        <fullName evidence="4">Single domain-containing protein</fullName>
    </recommendedName>
</protein>
<evidence type="ECO:0000259" key="4">
    <source>
        <dbReference type="SMART" id="SM01318"/>
    </source>
</evidence>
<dbReference type="OMA" id="YPKCCIN"/>
<dbReference type="InterPro" id="IPR053308">
    <property type="entry name" value="Vago-like"/>
</dbReference>
<gene>
    <name evidence="5" type="primary">Dvir\GJ17737</name>
    <name evidence="5" type="ORF">Dvir_GJ17737</name>
</gene>
<reference evidence="5 6" key="1">
    <citation type="journal article" date="2007" name="Nature">
        <title>Evolution of genes and genomes on the Drosophila phylogeny.</title>
        <authorList>
            <consortium name="Drosophila 12 Genomes Consortium"/>
            <person name="Clark A.G."/>
            <person name="Eisen M.B."/>
            <person name="Smith D.R."/>
            <person name="Bergman C.M."/>
            <person name="Oliver B."/>
            <person name="Markow T.A."/>
            <person name="Kaufman T.C."/>
            <person name="Kellis M."/>
            <person name="Gelbart W."/>
            <person name="Iyer V.N."/>
            <person name="Pollard D.A."/>
            <person name="Sackton T.B."/>
            <person name="Larracuente A.M."/>
            <person name="Singh N.D."/>
            <person name="Abad J.P."/>
            <person name="Abt D.N."/>
            <person name="Adryan B."/>
            <person name="Aguade M."/>
            <person name="Akashi H."/>
            <person name="Anderson W.W."/>
            <person name="Aquadro C.F."/>
            <person name="Ardell D.H."/>
            <person name="Arguello R."/>
            <person name="Artieri C.G."/>
            <person name="Barbash D.A."/>
            <person name="Barker D."/>
            <person name="Barsanti P."/>
            <person name="Batterham P."/>
            <person name="Batzoglou S."/>
            <person name="Begun D."/>
            <person name="Bhutkar A."/>
            <person name="Blanco E."/>
            <person name="Bosak S.A."/>
            <person name="Bradley R.K."/>
            <person name="Brand A.D."/>
            <person name="Brent M.R."/>
            <person name="Brooks A.N."/>
            <person name="Brown R.H."/>
            <person name="Butlin R.K."/>
            <person name="Caggese C."/>
            <person name="Calvi B.R."/>
            <person name="Bernardo de Carvalho A."/>
            <person name="Caspi A."/>
            <person name="Castrezana S."/>
            <person name="Celniker S.E."/>
            <person name="Chang J.L."/>
            <person name="Chapple C."/>
            <person name="Chatterji S."/>
            <person name="Chinwalla A."/>
            <person name="Civetta A."/>
            <person name="Clifton S.W."/>
            <person name="Comeron J.M."/>
            <person name="Costello J.C."/>
            <person name="Coyne J.A."/>
            <person name="Daub J."/>
            <person name="David R.G."/>
            <person name="Delcher A.L."/>
            <person name="Delehaunty K."/>
            <person name="Do C.B."/>
            <person name="Ebling H."/>
            <person name="Edwards K."/>
            <person name="Eickbush T."/>
            <person name="Evans J.D."/>
            <person name="Filipski A."/>
            <person name="Findeiss S."/>
            <person name="Freyhult E."/>
            <person name="Fulton L."/>
            <person name="Fulton R."/>
            <person name="Garcia A.C."/>
            <person name="Gardiner A."/>
            <person name="Garfield D.A."/>
            <person name="Garvin B.E."/>
            <person name="Gibson G."/>
            <person name="Gilbert D."/>
            <person name="Gnerre S."/>
            <person name="Godfrey J."/>
            <person name="Good R."/>
            <person name="Gotea V."/>
            <person name="Gravely B."/>
            <person name="Greenberg A.J."/>
            <person name="Griffiths-Jones S."/>
            <person name="Gross S."/>
            <person name="Guigo R."/>
            <person name="Gustafson E.A."/>
            <person name="Haerty W."/>
            <person name="Hahn M.W."/>
            <person name="Halligan D.L."/>
            <person name="Halpern A.L."/>
            <person name="Halter G.M."/>
            <person name="Han M.V."/>
            <person name="Heger A."/>
            <person name="Hillier L."/>
            <person name="Hinrichs A.S."/>
            <person name="Holmes I."/>
            <person name="Hoskins R.A."/>
            <person name="Hubisz M.J."/>
            <person name="Hultmark D."/>
            <person name="Huntley M.A."/>
            <person name="Jaffe D.B."/>
            <person name="Jagadeeshan S."/>
            <person name="Jeck W.R."/>
            <person name="Johnson J."/>
            <person name="Jones C.D."/>
            <person name="Jordan W.C."/>
            <person name="Karpen G.H."/>
            <person name="Kataoka E."/>
            <person name="Keightley P.D."/>
            <person name="Kheradpour P."/>
            <person name="Kirkness E.F."/>
            <person name="Koerich L.B."/>
            <person name="Kristiansen K."/>
            <person name="Kudrna D."/>
            <person name="Kulathinal R.J."/>
            <person name="Kumar S."/>
            <person name="Kwok R."/>
            <person name="Lander E."/>
            <person name="Langley C.H."/>
            <person name="Lapoint R."/>
            <person name="Lazzaro B.P."/>
            <person name="Lee S.J."/>
            <person name="Levesque L."/>
            <person name="Li R."/>
            <person name="Lin C.F."/>
            <person name="Lin M.F."/>
            <person name="Lindblad-Toh K."/>
            <person name="Llopart A."/>
            <person name="Long M."/>
            <person name="Low L."/>
            <person name="Lozovsky E."/>
            <person name="Lu J."/>
            <person name="Luo M."/>
            <person name="Machado C.A."/>
            <person name="Makalowski W."/>
            <person name="Marzo M."/>
            <person name="Matsuda M."/>
            <person name="Matzkin L."/>
            <person name="McAllister B."/>
            <person name="McBride C.S."/>
            <person name="McKernan B."/>
            <person name="McKernan K."/>
            <person name="Mendez-Lago M."/>
            <person name="Minx P."/>
            <person name="Mollenhauer M.U."/>
            <person name="Montooth K."/>
            <person name="Mount S.M."/>
            <person name="Mu X."/>
            <person name="Myers E."/>
            <person name="Negre B."/>
            <person name="Newfeld S."/>
            <person name="Nielsen R."/>
            <person name="Noor M.A."/>
            <person name="O'Grady P."/>
            <person name="Pachter L."/>
            <person name="Papaceit M."/>
            <person name="Parisi M.J."/>
            <person name="Parisi M."/>
            <person name="Parts L."/>
            <person name="Pedersen J.S."/>
            <person name="Pesole G."/>
            <person name="Phillippy A.M."/>
            <person name="Ponting C.P."/>
            <person name="Pop M."/>
            <person name="Porcelli D."/>
            <person name="Powell J.R."/>
            <person name="Prohaska S."/>
            <person name="Pruitt K."/>
            <person name="Puig M."/>
            <person name="Quesneville H."/>
            <person name="Ram K.R."/>
            <person name="Rand D."/>
            <person name="Rasmussen M.D."/>
            <person name="Reed L.K."/>
            <person name="Reenan R."/>
            <person name="Reily A."/>
            <person name="Remington K.A."/>
            <person name="Rieger T.T."/>
            <person name="Ritchie M.G."/>
            <person name="Robin C."/>
            <person name="Rogers Y.H."/>
            <person name="Rohde C."/>
            <person name="Rozas J."/>
            <person name="Rubenfield M.J."/>
            <person name="Ruiz A."/>
            <person name="Russo S."/>
            <person name="Salzberg S.L."/>
            <person name="Sanchez-Gracia A."/>
            <person name="Saranga D.J."/>
            <person name="Sato H."/>
            <person name="Schaeffer S.W."/>
            <person name="Schatz M.C."/>
            <person name="Schlenke T."/>
            <person name="Schwartz R."/>
            <person name="Segarra C."/>
            <person name="Singh R.S."/>
            <person name="Sirot L."/>
            <person name="Sirota M."/>
            <person name="Sisneros N.B."/>
            <person name="Smith C.D."/>
            <person name="Smith T.F."/>
            <person name="Spieth J."/>
            <person name="Stage D.E."/>
            <person name="Stark A."/>
            <person name="Stephan W."/>
            <person name="Strausberg R.L."/>
            <person name="Strempel S."/>
            <person name="Sturgill D."/>
            <person name="Sutton G."/>
            <person name="Sutton G.G."/>
            <person name="Tao W."/>
            <person name="Teichmann S."/>
            <person name="Tobari Y.N."/>
            <person name="Tomimura Y."/>
            <person name="Tsolas J.M."/>
            <person name="Valente V.L."/>
            <person name="Venter E."/>
            <person name="Venter J.C."/>
            <person name="Vicario S."/>
            <person name="Vieira F.G."/>
            <person name="Vilella A.J."/>
            <person name="Villasante A."/>
            <person name="Walenz B."/>
            <person name="Wang J."/>
            <person name="Wasserman M."/>
            <person name="Watts T."/>
            <person name="Wilson D."/>
            <person name="Wilson R.K."/>
            <person name="Wing R.A."/>
            <person name="Wolfner M.F."/>
            <person name="Wong A."/>
            <person name="Wong G.K."/>
            <person name="Wu C.I."/>
            <person name="Wu G."/>
            <person name="Yamamoto D."/>
            <person name="Yang H.P."/>
            <person name="Yang S.P."/>
            <person name="Yorke J.A."/>
            <person name="Yoshida K."/>
            <person name="Zdobnov E."/>
            <person name="Zhang P."/>
            <person name="Zhang Y."/>
            <person name="Zimin A.V."/>
            <person name="Baldwin J."/>
            <person name="Abdouelleil A."/>
            <person name="Abdulkadir J."/>
            <person name="Abebe A."/>
            <person name="Abera B."/>
            <person name="Abreu J."/>
            <person name="Acer S.C."/>
            <person name="Aftuck L."/>
            <person name="Alexander A."/>
            <person name="An P."/>
            <person name="Anderson E."/>
            <person name="Anderson S."/>
            <person name="Arachi H."/>
            <person name="Azer M."/>
            <person name="Bachantsang P."/>
            <person name="Barry A."/>
            <person name="Bayul T."/>
            <person name="Berlin A."/>
            <person name="Bessette D."/>
            <person name="Bloom T."/>
            <person name="Blye J."/>
            <person name="Boguslavskiy L."/>
            <person name="Bonnet C."/>
            <person name="Boukhgalter B."/>
            <person name="Bourzgui I."/>
            <person name="Brown A."/>
            <person name="Cahill P."/>
            <person name="Channer S."/>
            <person name="Cheshatsang Y."/>
            <person name="Chuda L."/>
            <person name="Citroen M."/>
            <person name="Collymore A."/>
            <person name="Cooke P."/>
            <person name="Costello M."/>
            <person name="D'Aco K."/>
            <person name="Daza R."/>
            <person name="De Haan G."/>
            <person name="DeGray S."/>
            <person name="DeMaso C."/>
            <person name="Dhargay N."/>
            <person name="Dooley K."/>
            <person name="Dooley E."/>
            <person name="Doricent M."/>
            <person name="Dorje P."/>
            <person name="Dorjee K."/>
            <person name="Dupes A."/>
            <person name="Elong R."/>
            <person name="Falk J."/>
            <person name="Farina A."/>
            <person name="Faro S."/>
            <person name="Ferguson D."/>
            <person name="Fisher S."/>
            <person name="Foley C.D."/>
            <person name="Franke A."/>
            <person name="Friedrich D."/>
            <person name="Gadbois L."/>
            <person name="Gearin G."/>
            <person name="Gearin C.R."/>
            <person name="Giannoukos G."/>
            <person name="Goode T."/>
            <person name="Graham J."/>
            <person name="Grandbois E."/>
            <person name="Grewal S."/>
            <person name="Gyaltsen K."/>
            <person name="Hafez N."/>
            <person name="Hagos B."/>
            <person name="Hall J."/>
            <person name="Henson C."/>
            <person name="Hollinger A."/>
            <person name="Honan T."/>
            <person name="Huard M.D."/>
            <person name="Hughes L."/>
            <person name="Hurhula B."/>
            <person name="Husby M.E."/>
            <person name="Kamat A."/>
            <person name="Kanga B."/>
            <person name="Kashin S."/>
            <person name="Khazanovich D."/>
            <person name="Kisner P."/>
            <person name="Lance K."/>
            <person name="Lara M."/>
            <person name="Lee W."/>
            <person name="Lennon N."/>
            <person name="Letendre F."/>
            <person name="LeVine R."/>
            <person name="Lipovsky A."/>
            <person name="Liu X."/>
            <person name="Liu J."/>
            <person name="Liu S."/>
            <person name="Lokyitsang T."/>
            <person name="Lokyitsang Y."/>
            <person name="Lubonja R."/>
            <person name="Lui A."/>
            <person name="MacDonald P."/>
            <person name="Magnisalis V."/>
            <person name="Maru K."/>
            <person name="Matthews C."/>
            <person name="McCusker W."/>
            <person name="McDonough S."/>
            <person name="Mehta T."/>
            <person name="Meldrim J."/>
            <person name="Meneus L."/>
            <person name="Mihai O."/>
            <person name="Mihalev A."/>
            <person name="Mihova T."/>
            <person name="Mittelman R."/>
            <person name="Mlenga V."/>
            <person name="Montmayeur A."/>
            <person name="Mulrain L."/>
            <person name="Navidi A."/>
            <person name="Naylor J."/>
            <person name="Negash T."/>
            <person name="Nguyen T."/>
            <person name="Nguyen N."/>
            <person name="Nicol R."/>
            <person name="Norbu C."/>
            <person name="Norbu N."/>
            <person name="Novod N."/>
            <person name="O'Neill B."/>
            <person name="Osman S."/>
            <person name="Markiewicz E."/>
            <person name="Oyono O.L."/>
            <person name="Patti C."/>
            <person name="Phunkhang P."/>
            <person name="Pierre F."/>
            <person name="Priest M."/>
            <person name="Raghuraman S."/>
            <person name="Rege F."/>
            <person name="Reyes R."/>
            <person name="Rise C."/>
            <person name="Rogov P."/>
            <person name="Ross K."/>
            <person name="Ryan E."/>
            <person name="Settipalli S."/>
            <person name="Shea T."/>
            <person name="Sherpa N."/>
            <person name="Shi L."/>
            <person name="Shih D."/>
            <person name="Sparrow T."/>
            <person name="Spaulding J."/>
            <person name="Stalker J."/>
            <person name="Stange-Thomann N."/>
            <person name="Stavropoulos S."/>
            <person name="Stone C."/>
            <person name="Strader C."/>
            <person name="Tesfaye S."/>
            <person name="Thomson T."/>
            <person name="Thoulutsang Y."/>
            <person name="Thoulutsang D."/>
            <person name="Topham K."/>
            <person name="Topping I."/>
            <person name="Tsamla T."/>
            <person name="Vassiliev H."/>
            <person name="Vo A."/>
            <person name="Wangchuk T."/>
            <person name="Wangdi T."/>
            <person name="Weiand M."/>
            <person name="Wilkinson J."/>
            <person name="Wilson A."/>
            <person name="Yadav S."/>
            <person name="Young G."/>
            <person name="Yu Q."/>
            <person name="Zembek L."/>
            <person name="Zhong D."/>
            <person name="Zimmer A."/>
            <person name="Zwirko Z."/>
            <person name="Jaffe D.B."/>
            <person name="Alvarez P."/>
            <person name="Brockman W."/>
            <person name="Butler J."/>
            <person name="Chin C."/>
            <person name="Gnerre S."/>
            <person name="Grabherr M."/>
            <person name="Kleber M."/>
            <person name="Mauceli E."/>
            <person name="MacCallum I."/>
        </authorList>
    </citation>
    <scope>NUCLEOTIDE SEQUENCE [LARGE SCALE GENOMIC DNA]</scope>
    <source>
        <strain evidence="6">Tucson 15010-1051.87</strain>
    </source>
</reference>
<evidence type="ECO:0000256" key="2">
    <source>
        <dbReference type="ARBA" id="ARBA00022525"/>
    </source>
</evidence>
<name>B4LT71_DROVI</name>
<dbReference type="eggNOG" id="ENOG502TCVJ">
    <property type="taxonomic scope" value="Eukaryota"/>
</dbReference>
<sequence>MKAGLFLTLFVLATVLSAEVFGALSQGNFKSDAHPGKCVLDGNTILSKGETKTLPNCQLLTCNGDGAATIATCGTKAVPPPCKLGDAKYPDADYPKCCINAVHCPTGDSEI</sequence>
<dbReference type="Proteomes" id="UP000008792">
    <property type="component" value="Unassembled WGS sequence"/>
</dbReference>
<dbReference type="AlphaFoldDB" id="B4LT71"/>
<dbReference type="EMBL" id="CH940649">
    <property type="protein sequence ID" value="EDW64913.1"/>
    <property type="molecule type" value="Genomic_DNA"/>
</dbReference>
<dbReference type="PhylomeDB" id="B4LT71"/>
<evidence type="ECO:0000256" key="1">
    <source>
        <dbReference type="ARBA" id="ARBA00004613"/>
    </source>
</evidence>
<dbReference type="InterPro" id="IPR029277">
    <property type="entry name" value="SVWC_dom"/>
</dbReference>
<dbReference type="KEGG" id="dvi:6629016"/>